<dbReference type="InterPro" id="IPR011114">
    <property type="entry name" value="RuvA_C"/>
</dbReference>
<dbReference type="OrthoDB" id="5293449at2"/>
<evidence type="ECO:0000256" key="4">
    <source>
        <dbReference type="ARBA" id="ARBA00023172"/>
    </source>
</evidence>
<dbReference type="Pfam" id="PF07499">
    <property type="entry name" value="RuvA_C"/>
    <property type="match status" value="1"/>
</dbReference>
<dbReference type="InterPro" id="IPR000085">
    <property type="entry name" value="RuvA"/>
</dbReference>
<sequence>MYEFMIGQVESVYPDAVILETDGIGYYIYMANPYRFTDKIGQDQPVKIWLYQSVSENDIRLYGFKSQEEKTIFLQLISVSGIGPKSALSILSLDDHAGLVQAIQAEDNTFLMKFPGVGKKTAGQIILDLKEKLPKVLAELPSSDLFKQESLNIQVSEQVNSPFLHELEEAMASLGYSQREINRVVKNADFTGVTTTAEAIRIALKFITKPK</sequence>
<dbReference type="InterPro" id="IPR013849">
    <property type="entry name" value="DNA_helicase_Holl-junc_RuvA_I"/>
</dbReference>
<dbReference type="NCBIfam" id="TIGR00084">
    <property type="entry name" value="ruvA"/>
    <property type="match status" value="1"/>
</dbReference>
<dbReference type="HAMAP" id="MF_00031">
    <property type="entry name" value="DNA_HJ_migration_RuvA"/>
    <property type="match status" value="1"/>
</dbReference>
<dbReference type="GO" id="GO:0005524">
    <property type="term" value="F:ATP binding"/>
    <property type="evidence" value="ECO:0007669"/>
    <property type="project" value="InterPro"/>
</dbReference>
<keyword evidence="4 6" id="KW-0233">DNA recombination</keyword>
<proteinExistence type="inferred from homology"/>
<dbReference type="CDD" id="cd14332">
    <property type="entry name" value="UBA_RuvA_C"/>
    <property type="match status" value="1"/>
</dbReference>
<dbReference type="InterPro" id="IPR003583">
    <property type="entry name" value="Hlx-hairpin-Hlx_DNA-bd_motif"/>
</dbReference>
<dbReference type="InterPro" id="IPR012340">
    <property type="entry name" value="NA-bd_OB-fold"/>
</dbReference>
<dbReference type="SMART" id="SM00278">
    <property type="entry name" value="HhH1"/>
    <property type="match status" value="2"/>
</dbReference>
<comment type="function">
    <text evidence="6">The RuvA-RuvB-RuvC complex processes Holliday junction (HJ) DNA during genetic recombination and DNA repair, while the RuvA-RuvB complex plays an important role in the rescue of blocked DNA replication forks via replication fork reversal (RFR). RuvA specifically binds to HJ cruciform DNA, conferring on it an open structure. The RuvB hexamer acts as an ATP-dependent pump, pulling dsDNA into and through the RuvAB complex. HJ branch migration allows RuvC to scan DNA until it finds its consensus sequence, where it cleaves and resolves the cruciform DNA.</text>
</comment>
<dbReference type="GO" id="GO:0000400">
    <property type="term" value="F:four-way junction DNA binding"/>
    <property type="evidence" value="ECO:0007669"/>
    <property type="project" value="UniProtKB-UniRule"/>
</dbReference>
<dbReference type="Gene3D" id="1.10.150.20">
    <property type="entry name" value="5' to 3' exonuclease, C-terminal subdomain"/>
    <property type="match status" value="1"/>
</dbReference>
<dbReference type="GO" id="GO:0048476">
    <property type="term" value="C:Holliday junction resolvase complex"/>
    <property type="evidence" value="ECO:0007669"/>
    <property type="project" value="UniProtKB-UniRule"/>
</dbReference>
<dbReference type="GO" id="GO:0009378">
    <property type="term" value="F:four-way junction helicase activity"/>
    <property type="evidence" value="ECO:0007669"/>
    <property type="project" value="InterPro"/>
</dbReference>
<feature type="domain" description="Helix-hairpin-helix DNA-binding motif class 1" evidence="7">
    <location>
        <begin position="74"/>
        <end position="93"/>
    </location>
</feature>
<dbReference type="Pfam" id="PF14520">
    <property type="entry name" value="HHH_5"/>
    <property type="match status" value="1"/>
</dbReference>
<accession>A0A2N6UF10</accession>
<dbReference type="SUPFAM" id="SSF46929">
    <property type="entry name" value="DNA helicase RuvA subunit, C-terminal domain"/>
    <property type="match status" value="1"/>
</dbReference>
<evidence type="ECO:0000313" key="8">
    <source>
        <dbReference type="EMBL" id="PMC80132.1"/>
    </source>
</evidence>
<dbReference type="EMBL" id="PNHQ01000005">
    <property type="protein sequence ID" value="PMC80132.1"/>
    <property type="molecule type" value="Genomic_DNA"/>
</dbReference>
<evidence type="ECO:0000256" key="5">
    <source>
        <dbReference type="ARBA" id="ARBA00023204"/>
    </source>
</evidence>
<comment type="domain">
    <text evidence="6">Has three domains with a flexible linker between the domains II and III and assumes an 'L' shape. Domain III is highly mobile and contacts RuvB.</text>
</comment>
<name>A0A2N6UF10_9LACT</name>
<comment type="similarity">
    <text evidence="6">Belongs to the RuvA family.</text>
</comment>
<organism evidence="8 9">
    <name type="scientific">Aerococcus viridans</name>
    <dbReference type="NCBI Taxonomy" id="1377"/>
    <lineage>
        <taxon>Bacteria</taxon>
        <taxon>Bacillati</taxon>
        <taxon>Bacillota</taxon>
        <taxon>Bacilli</taxon>
        <taxon>Lactobacillales</taxon>
        <taxon>Aerococcaceae</taxon>
        <taxon>Aerococcus</taxon>
    </lineage>
</organism>
<keyword evidence="3 6" id="KW-0238">DNA-binding</keyword>
<dbReference type="Pfam" id="PF01330">
    <property type="entry name" value="RuvA_N"/>
    <property type="match status" value="1"/>
</dbReference>
<dbReference type="SUPFAM" id="SSF47781">
    <property type="entry name" value="RuvA domain 2-like"/>
    <property type="match status" value="1"/>
</dbReference>
<dbReference type="AlphaFoldDB" id="A0A2N6UF10"/>
<dbReference type="InterPro" id="IPR010994">
    <property type="entry name" value="RuvA_2-like"/>
</dbReference>
<evidence type="ECO:0000259" key="7">
    <source>
        <dbReference type="SMART" id="SM00278"/>
    </source>
</evidence>
<comment type="caution">
    <text evidence="6">Lacks conserved residue(s) required for the propagation of feature annotation.</text>
</comment>
<feature type="domain" description="Helix-hairpin-helix DNA-binding motif class 1" evidence="7">
    <location>
        <begin position="109"/>
        <end position="128"/>
    </location>
</feature>
<dbReference type="SUPFAM" id="SSF50249">
    <property type="entry name" value="Nucleic acid-binding proteins"/>
    <property type="match status" value="1"/>
</dbReference>
<dbReference type="GO" id="GO:0009379">
    <property type="term" value="C:Holliday junction helicase complex"/>
    <property type="evidence" value="ECO:0007669"/>
    <property type="project" value="InterPro"/>
</dbReference>
<evidence type="ECO:0000256" key="2">
    <source>
        <dbReference type="ARBA" id="ARBA00022763"/>
    </source>
</evidence>
<keyword evidence="5 6" id="KW-0234">DNA repair</keyword>
<evidence type="ECO:0000313" key="9">
    <source>
        <dbReference type="Proteomes" id="UP000235701"/>
    </source>
</evidence>
<comment type="caution">
    <text evidence="8">The sequence shown here is derived from an EMBL/GenBank/DDBJ whole genome shotgun (WGS) entry which is preliminary data.</text>
</comment>
<feature type="region of interest" description="Domain III" evidence="6">
    <location>
        <begin position="159"/>
        <end position="211"/>
    </location>
</feature>
<evidence type="ECO:0000256" key="3">
    <source>
        <dbReference type="ARBA" id="ARBA00023125"/>
    </source>
</evidence>
<keyword evidence="2 6" id="KW-0227">DNA damage</keyword>
<dbReference type="InterPro" id="IPR036267">
    <property type="entry name" value="RuvA_C_sf"/>
</dbReference>
<dbReference type="GO" id="GO:0006281">
    <property type="term" value="P:DNA repair"/>
    <property type="evidence" value="ECO:0007669"/>
    <property type="project" value="UniProtKB-UniRule"/>
</dbReference>
<keyword evidence="1 6" id="KW-0963">Cytoplasm</keyword>
<dbReference type="RefSeq" id="WP_070468945.1">
    <property type="nucleotide sequence ID" value="NZ_PNHQ01000005.1"/>
</dbReference>
<comment type="subcellular location">
    <subcellularLocation>
        <location evidence="6">Cytoplasm</location>
    </subcellularLocation>
</comment>
<dbReference type="GO" id="GO:0006310">
    <property type="term" value="P:DNA recombination"/>
    <property type="evidence" value="ECO:0007669"/>
    <property type="project" value="UniProtKB-UniRule"/>
</dbReference>
<protein>
    <recommendedName>
        <fullName evidence="6">Holliday junction branch migration complex subunit RuvA</fullName>
    </recommendedName>
</protein>
<reference evidence="8 9" key="1">
    <citation type="submission" date="2017-09" db="EMBL/GenBank/DDBJ databases">
        <title>Bacterial strain isolated from the female urinary microbiota.</title>
        <authorList>
            <person name="Thomas-White K."/>
            <person name="Kumar N."/>
            <person name="Forster S."/>
            <person name="Putonti C."/>
            <person name="Lawley T."/>
            <person name="Wolfe A.J."/>
        </authorList>
    </citation>
    <scope>NUCLEOTIDE SEQUENCE [LARGE SCALE GENOMIC DNA]</scope>
    <source>
        <strain evidence="8 9">UMB0240</strain>
    </source>
</reference>
<dbReference type="Gene3D" id="2.40.50.140">
    <property type="entry name" value="Nucleic acid-binding proteins"/>
    <property type="match status" value="1"/>
</dbReference>
<comment type="subunit">
    <text evidence="6">Homotetramer. Forms an RuvA(8)-RuvB(12)-Holliday junction (HJ) complex. HJ DNA is sandwiched between 2 RuvA tetramers; dsDNA enters through RuvA and exits via RuvB. An RuvB hexamer assembles on each DNA strand where it exits the tetramer. Each RuvB hexamer is contacted by two RuvA subunits (via domain III) on 2 adjacent RuvB subunits; this complex drives branch migration. In the full resolvosome a probable DNA-RuvA(4)-RuvB(12)-RuvC(2) complex forms which resolves the HJ.</text>
</comment>
<evidence type="ECO:0000256" key="1">
    <source>
        <dbReference type="ARBA" id="ARBA00022490"/>
    </source>
</evidence>
<dbReference type="Proteomes" id="UP000235701">
    <property type="component" value="Unassembled WGS sequence"/>
</dbReference>
<dbReference type="GO" id="GO:0005737">
    <property type="term" value="C:cytoplasm"/>
    <property type="evidence" value="ECO:0007669"/>
    <property type="project" value="UniProtKB-SubCell"/>
</dbReference>
<keyword evidence="9" id="KW-1185">Reference proteome</keyword>
<gene>
    <name evidence="6" type="primary">ruvA</name>
    <name evidence="8" type="ORF">CJ191_03030</name>
</gene>
<evidence type="ECO:0000256" key="6">
    <source>
        <dbReference type="HAMAP-Rule" id="MF_00031"/>
    </source>
</evidence>